<dbReference type="InterPro" id="IPR050712">
    <property type="entry name" value="NAD(P)H-dep_reductase"/>
</dbReference>
<reference evidence="3" key="1">
    <citation type="submission" date="2016-07" db="EMBL/GenBank/DDBJ databases">
        <title>Phaeobacter portensis sp. nov., a tropodithietic acid producing bacterium isolated from a German harbor.</title>
        <authorList>
            <person name="Freese H.M."/>
            <person name="Bunk B."/>
            <person name="Breider S."/>
            <person name="Brinkhoff T."/>
        </authorList>
    </citation>
    <scope>NUCLEOTIDE SEQUENCE [LARGE SCALE GENOMIC DNA]</scope>
    <source>
        <strain evidence="3">P97</strain>
    </source>
</reference>
<protein>
    <submittedName>
        <fullName evidence="2">Putative NADPH-dependent FMN reductase</fullName>
    </submittedName>
</protein>
<dbReference type="GO" id="GO:0016491">
    <property type="term" value="F:oxidoreductase activity"/>
    <property type="evidence" value="ECO:0007669"/>
    <property type="project" value="InterPro"/>
</dbReference>
<dbReference type="InterPro" id="IPR005025">
    <property type="entry name" value="FMN_Rdtase-like_dom"/>
</dbReference>
<evidence type="ECO:0000259" key="1">
    <source>
        <dbReference type="Pfam" id="PF03358"/>
    </source>
</evidence>
<dbReference type="STRING" id="1844006.PhaeoP97_00606"/>
<dbReference type="GO" id="GO:0010181">
    <property type="term" value="F:FMN binding"/>
    <property type="evidence" value="ECO:0007669"/>
    <property type="project" value="TreeGrafter"/>
</dbReference>
<dbReference type="EMBL" id="CP016364">
    <property type="protein sequence ID" value="APG46050.1"/>
    <property type="molecule type" value="Genomic_DNA"/>
</dbReference>
<dbReference type="InterPro" id="IPR029039">
    <property type="entry name" value="Flavoprotein-like_sf"/>
</dbReference>
<dbReference type="PANTHER" id="PTHR30543:SF21">
    <property type="entry name" value="NAD(P)H-DEPENDENT FMN REDUCTASE LOT6"/>
    <property type="match status" value="1"/>
</dbReference>
<dbReference type="OrthoDB" id="9812295at2"/>
<proteinExistence type="predicted"/>
<gene>
    <name evidence="2" type="ORF">PhaeoP97_00606</name>
</gene>
<dbReference type="KEGG" id="php:PhaeoP97_00606"/>
<dbReference type="PANTHER" id="PTHR30543">
    <property type="entry name" value="CHROMATE REDUCTASE"/>
    <property type="match status" value="1"/>
</dbReference>
<dbReference type="Proteomes" id="UP000183859">
    <property type="component" value="Chromosome"/>
</dbReference>
<name>A0A1L3I1Q5_9RHOB</name>
<keyword evidence="3" id="KW-1185">Reference proteome</keyword>
<dbReference type="Pfam" id="PF03358">
    <property type="entry name" value="FMN_red"/>
    <property type="match status" value="1"/>
</dbReference>
<organism evidence="2 3">
    <name type="scientific">Phaeobacter porticola</name>
    <dbReference type="NCBI Taxonomy" id="1844006"/>
    <lineage>
        <taxon>Bacteria</taxon>
        <taxon>Pseudomonadati</taxon>
        <taxon>Pseudomonadota</taxon>
        <taxon>Alphaproteobacteria</taxon>
        <taxon>Rhodobacterales</taxon>
        <taxon>Roseobacteraceae</taxon>
        <taxon>Phaeobacter</taxon>
    </lineage>
</organism>
<dbReference type="RefSeq" id="WP_072503818.1">
    <property type="nucleotide sequence ID" value="NZ_CP016364.1"/>
</dbReference>
<evidence type="ECO:0000313" key="2">
    <source>
        <dbReference type="EMBL" id="APG46050.1"/>
    </source>
</evidence>
<accession>A0A1L3I1Q5</accession>
<dbReference type="SUPFAM" id="SSF52218">
    <property type="entry name" value="Flavoproteins"/>
    <property type="match status" value="1"/>
</dbReference>
<dbReference type="GO" id="GO:0005829">
    <property type="term" value="C:cytosol"/>
    <property type="evidence" value="ECO:0007669"/>
    <property type="project" value="TreeGrafter"/>
</dbReference>
<evidence type="ECO:0000313" key="3">
    <source>
        <dbReference type="Proteomes" id="UP000183859"/>
    </source>
</evidence>
<sequence>MSDPKILTISGSLRAGATNRKLLAEATRLFGPAEVTEADLNLPLYDGDDEQASGIPAAVQTLADQIGAADAVIISTPEYNGAPSGVLKNALDWVSRTSNKPWQDKPVAIMSAAAGRAGGEKSQMLLRTFLVPFQPRVLTAPQVHLAASHSEFDEGGRLLSELYTETLEALMTALRAEIAR</sequence>
<feature type="domain" description="NADPH-dependent FMN reductase-like" evidence="1">
    <location>
        <begin position="4"/>
        <end position="146"/>
    </location>
</feature>
<dbReference type="Gene3D" id="3.40.50.360">
    <property type="match status" value="1"/>
</dbReference>
<dbReference type="AlphaFoldDB" id="A0A1L3I1Q5"/>